<dbReference type="AlphaFoldDB" id="A0A5E8BXF1"/>
<gene>
    <name evidence="2" type="ORF">SAPINGB_P003950</name>
</gene>
<dbReference type="Proteomes" id="UP000398389">
    <property type="component" value="Unassembled WGS sequence"/>
</dbReference>
<name>A0A5E8BXF1_9ASCO</name>
<feature type="compositionally biased region" description="Basic and acidic residues" evidence="1">
    <location>
        <begin position="330"/>
        <end position="344"/>
    </location>
</feature>
<feature type="region of interest" description="Disordered" evidence="1">
    <location>
        <begin position="1"/>
        <end position="67"/>
    </location>
</feature>
<dbReference type="RefSeq" id="XP_031854556.1">
    <property type="nucleotide sequence ID" value="XM_031998665.1"/>
</dbReference>
<feature type="region of interest" description="Disordered" evidence="1">
    <location>
        <begin position="445"/>
        <end position="477"/>
    </location>
</feature>
<accession>A0A5E8BXF1</accession>
<keyword evidence="3" id="KW-1185">Reference proteome</keyword>
<evidence type="ECO:0000313" key="2">
    <source>
        <dbReference type="EMBL" id="VVT54187.1"/>
    </source>
</evidence>
<dbReference type="GeneID" id="43582765"/>
<reference evidence="2 3" key="1">
    <citation type="submission" date="2019-09" db="EMBL/GenBank/DDBJ databases">
        <authorList>
            <person name="Brejova B."/>
        </authorList>
    </citation>
    <scope>NUCLEOTIDE SEQUENCE [LARGE SCALE GENOMIC DNA]</scope>
</reference>
<feature type="compositionally biased region" description="Polar residues" evidence="1">
    <location>
        <begin position="30"/>
        <end position="41"/>
    </location>
</feature>
<sequence length="477" mass="52420">MNIFKRLFSSNTSDSQTTGSPQSGRAGLSSGPQTLGRQSSRTNNNNNNNPTMTNNASFADARNSMSSPLSGIQASFASGGNGSDTLSDVSLTADLFEEDRKACAEFVYLGEEIKFEILIGDEGDDSLSTKSGKGGSNSTSISSSSSTSSSSNTSEQGGGRWGWLPGRRNSRGGRGIGGNGNSSSTATVVPLQRKYLEQHERDMRRDFRRRMAHFRTATEPQMVEFLAVGGPPPAMRLVPPPEAIMVDLCPGYAEEFGMKGEEKEGSERADAKLSSEIMGRVLTKCGRTFLYTVQVNSSYLDPKHWPVHSAEPTAEESQGYQDLNESLRKLKETEKADDDKKKESTDDEEEKDSKRDSNKMSKTVSEDSELSSLSFRQLGPIRGFDKLDYWDPEKYLDKDSPEWEQKTREVRTYRRLVQRHYYATEMDLAHDGDFTDIYSYTDFSSRTGGRLGRGPHGPNAAASGAGAKADGPLRGRR</sequence>
<evidence type="ECO:0000256" key="1">
    <source>
        <dbReference type="SAM" id="MobiDB-lite"/>
    </source>
</evidence>
<feature type="region of interest" description="Disordered" evidence="1">
    <location>
        <begin position="330"/>
        <end position="371"/>
    </location>
</feature>
<protein>
    <submittedName>
        <fullName evidence="2">Uncharacterized protein</fullName>
    </submittedName>
</protein>
<feature type="region of interest" description="Disordered" evidence="1">
    <location>
        <begin position="122"/>
        <end position="187"/>
    </location>
</feature>
<feature type="compositionally biased region" description="Low complexity" evidence="1">
    <location>
        <begin position="456"/>
        <end position="477"/>
    </location>
</feature>
<dbReference type="EMBL" id="CABVLU010000003">
    <property type="protein sequence ID" value="VVT54187.1"/>
    <property type="molecule type" value="Genomic_DNA"/>
</dbReference>
<feature type="compositionally biased region" description="Low complexity" evidence="1">
    <location>
        <begin position="42"/>
        <end position="55"/>
    </location>
</feature>
<feature type="compositionally biased region" description="Low complexity" evidence="1">
    <location>
        <begin position="126"/>
        <end position="154"/>
    </location>
</feature>
<feature type="compositionally biased region" description="Polar residues" evidence="1">
    <location>
        <begin position="8"/>
        <end position="23"/>
    </location>
</feature>
<organism evidence="2 3">
    <name type="scientific">Magnusiomyces paraingens</name>
    <dbReference type="NCBI Taxonomy" id="2606893"/>
    <lineage>
        <taxon>Eukaryota</taxon>
        <taxon>Fungi</taxon>
        <taxon>Dikarya</taxon>
        <taxon>Ascomycota</taxon>
        <taxon>Saccharomycotina</taxon>
        <taxon>Dipodascomycetes</taxon>
        <taxon>Dipodascales</taxon>
        <taxon>Dipodascaceae</taxon>
        <taxon>Magnusiomyces</taxon>
    </lineage>
</organism>
<evidence type="ECO:0000313" key="3">
    <source>
        <dbReference type="Proteomes" id="UP000398389"/>
    </source>
</evidence>
<proteinExistence type="predicted"/>